<dbReference type="NCBIfam" id="TIGR03021">
    <property type="entry name" value="pilP_fam"/>
    <property type="match status" value="1"/>
</dbReference>
<keyword evidence="1" id="KW-0614">Plasmid</keyword>
<reference evidence="2" key="1">
    <citation type="submission" date="2017-01" db="EMBL/GenBank/DDBJ databases">
        <title>Genome sequence of Rouxiella sp. ERMR1:05.</title>
        <authorList>
            <person name="Kumar R."/>
            <person name="Singh D."/>
            <person name="Kumar S."/>
        </authorList>
    </citation>
    <scope>NUCLEOTIDE SEQUENCE [LARGE SCALE GENOMIC DNA]</scope>
    <source>
        <strain evidence="2">ERMR1:05</strain>
        <plasmid evidence="2">unnamed3</plasmid>
    </source>
</reference>
<dbReference type="OrthoDB" id="9856669at2"/>
<dbReference type="KEGG" id="rox:BV494_25300"/>
<dbReference type="EMBL" id="CP019065">
    <property type="protein sequence ID" value="AVF38199.1"/>
    <property type="molecule type" value="Genomic_DNA"/>
</dbReference>
<gene>
    <name evidence="1" type="ORF">BV494_25300</name>
</gene>
<sequence>MENLKYAVLFLLTCGIAHADQDVKTVGDLDHLQSGRVFYDAQTAFNRSKMAAGQADTVQVPSAPVTSVTTTPGSPAVTPPVPVNTLPVLEKVAGAVATLNFADGSSAMARVGDSIQGGFTVKSVSMRGVVIRRSADGHEFTLN</sequence>
<dbReference type="RefSeq" id="WP_104925517.1">
    <property type="nucleotide sequence ID" value="NZ_CP019065.1"/>
</dbReference>
<dbReference type="Proteomes" id="UP000239197">
    <property type="component" value="Plasmid unnamed3"/>
</dbReference>
<evidence type="ECO:0000313" key="1">
    <source>
        <dbReference type="EMBL" id="AVF38199.1"/>
    </source>
</evidence>
<dbReference type="AlphaFoldDB" id="A0A2L1UZ11"/>
<dbReference type="InterPro" id="IPR022753">
    <property type="entry name" value="T4SS_pilus_biogen_PilP"/>
</dbReference>
<evidence type="ECO:0000313" key="2">
    <source>
        <dbReference type="Proteomes" id="UP000239197"/>
    </source>
</evidence>
<protein>
    <submittedName>
        <fullName evidence="1">Conjugal transfer protein</fullName>
    </submittedName>
</protein>
<name>A0A2L1UZ11_9GAMM</name>
<accession>A0A2L1UZ11</accession>
<geneLocation type="plasmid" evidence="1 2">
    <name>unnamed3</name>
</geneLocation>
<proteinExistence type="predicted"/>
<organism evidence="1 2">
    <name type="scientific">Rahnella sikkimica</name>
    <dbReference type="NCBI Taxonomy" id="1805933"/>
    <lineage>
        <taxon>Bacteria</taxon>
        <taxon>Pseudomonadati</taxon>
        <taxon>Pseudomonadota</taxon>
        <taxon>Gammaproteobacteria</taxon>
        <taxon>Enterobacterales</taxon>
        <taxon>Yersiniaceae</taxon>
        <taxon>Rahnella</taxon>
    </lineage>
</organism>
<keyword evidence="2" id="KW-1185">Reference proteome</keyword>